<reference evidence="2 3" key="1">
    <citation type="submission" date="2014-09" db="EMBL/GenBank/DDBJ databases">
        <title>Using Illumina technology Improving SMRT sequencing Genome Assembly by RASTools.</title>
        <authorList>
            <person name="Zhou Y."/>
            <person name="Ma T."/>
            <person name="Liu T."/>
        </authorList>
    </citation>
    <scope>NUCLEOTIDE SEQUENCE [LARGE SCALE GENOMIC DNA]</scope>
    <source>
        <strain evidence="2 3">ATCC 55669</strain>
    </source>
</reference>
<sequence>MPVAAADVELHERTGELILLPGCGMFAGPQPDDRIADADRLPGPQRQVATDAVALVEQADHGHPLCHRRATGRQSDVGGRDGLDALALVRLARREILYGDGAVGFVRPLPRAIAEHRGQPQHHQQDAGGEPASHHPSGVQAS</sequence>
<feature type="region of interest" description="Disordered" evidence="1">
    <location>
        <begin position="115"/>
        <end position="142"/>
    </location>
</feature>
<keyword evidence="3" id="KW-1185">Reference proteome</keyword>
<dbReference type="HOGENOM" id="CLU_1814613_0_0_5"/>
<organism evidence="2 3">
    <name type="scientific">Sphingomonas taxi</name>
    <dbReference type="NCBI Taxonomy" id="1549858"/>
    <lineage>
        <taxon>Bacteria</taxon>
        <taxon>Pseudomonadati</taxon>
        <taxon>Pseudomonadota</taxon>
        <taxon>Alphaproteobacteria</taxon>
        <taxon>Sphingomonadales</taxon>
        <taxon>Sphingomonadaceae</taxon>
        <taxon>Sphingomonas</taxon>
    </lineage>
</organism>
<protein>
    <submittedName>
        <fullName evidence="2">Uncharacterized protein</fullName>
    </submittedName>
</protein>
<gene>
    <name evidence="2" type="ORF">MC45_09325</name>
</gene>
<name>A0A097EG57_9SPHN</name>
<accession>A0A097EG57</accession>
<dbReference type="Proteomes" id="UP000033200">
    <property type="component" value="Chromosome"/>
</dbReference>
<dbReference type="eggNOG" id="ENOG50313PZ">
    <property type="taxonomic scope" value="Bacteria"/>
</dbReference>
<evidence type="ECO:0000256" key="1">
    <source>
        <dbReference type="SAM" id="MobiDB-lite"/>
    </source>
</evidence>
<dbReference type="EMBL" id="CP009571">
    <property type="protein sequence ID" value="AIT06536.1"/>
    <property type="molecule type" value="Genomic_DNA"/>
</dbReference>
<dbReference type="KEGG" id="stax:MC45_09325"/>
<proteinExistence type="predicted"/>
<evidence type="ECO:0000313" key="3">
    <source>
        <dbReference type="Proteomes" id="UP000033200"/>
    </source>
</evidence>
<evidence type="ECO:0000313" key="2">
    <source>
        <dbReference type="EMBL" id="AIT06536.1"/>
    </source>
</evidence>
<dbReference type="AlphaFoldDB" id="A0A097EG57"/>